<evidence type="ECO:0008006" key="4">
    <source>
        <dbReference type="Google" id="ProtNLM"/>
    </source>
</evidence>
<dbReference type="PANTHER" id="PTHR32091">
    <property type="entry name" value="EUKARYOTIC TRANSLATION INITIATION FACTOR 4B"/>
    <property type="match status" value="1"/>
</dbReference>
<feature type="compositionally biased region" description="Basic and acidic residues" evidence="1">
    <location>
        <begin position="23"/>
        <end position="34"/>
    </location>
</feature>
<keyword evidence="3" id="KW-1185">Reference proteome</keyword>
<dbReference type="Proteomes" id="UP001293593">
    <property type="component" value="Unassembled WGS sequence"/>
</dbReference>
<reference evidence="2" key="1">
    <citation type="submission" date="2023-10" db="EMBL/GenBank/DDBJ databases">
        <title>Chromosome-level genome of the transformable northern wattle, Acacia crassicarpa.</title>
        <authorList>
            <person name="Massaro I."/>
            <person name="Sinha N.R."/>
            <person name="Poethig S."/>
            <person name="Leichty A.R."/>
        </authorList>
    </citation>
    <scope>NUCLEOTIDE SEQUENCE</scope>
    <source>
        <strain evidence="2">Acra3RX</strain>
        <tissue evidence="2">Leaf</tissue>
    </source>
</reference>
<feature type="compositionally biased region" description="Basic and acidic residues" evidence="1">
    <location>
        <begin position="93"/>
        <end position="104"/>
    </location>
</feature>
<comment type="caution">
    <text evidence="2">The sequence shown here is derived from an EMBL/GenBank/DDBJ whole genome shotgun (WGS) entry which is preliminary data.</text>
</comment>
<dbReference type="Pfam" id="PF06273">
    <property type="entry name" value="eIF-4B"/>
    <property type="match status" value="1"/>
</dbReference>
<sequence>MAAPVSAWAKPGAWALDSEEHEAELLQQKDKDDTSQFPSLSVAAATKPKKKKAQPISLADFTTYGGPKPSQTSRSDALTHEDIMMLPTAPRQRTAEELERDRSRLGGGFRSYGSYDRSNRNSGGDESSNSRWGSSRVSDEPRRNGSFGRDSNREMAPSRADEIDNWAAAKKSIAGNGFERRDSFERRDRDRGGFFDSQSRADDSDNWVSNKNYVPSEGRRFGSNGGGFERERKVGFGSSGGAESDNWNSKKGESNVGGGIDRTETPSGRPRLNLQPRSLPLSNGSQEGSGNVEKPKGPNPFGDARPREEVLAEKGQDWKKIDEQLDAMKTKETVEKKEGFGRRGFGSGNGRSNLPGERAERSWRKAVSDDSRPTSAEKSEDGHVEEN</sequence>
<feature type="region of interest" description="Disordered" evidence="1">
    <location>
        <begin position="21"/>
        <end position="387"/>
    </location>
</feature>
<feature type="compositionally biased region" description="Basic and acidic residues" evidence="1">
    <location>
        <begin position="357"/>
        <end position="387"/>
    </location>
</feature>
<evidence type="ECO:0000256" key="1">
    <source>
        <dbReference type="SAM" id="MobiDB-lite"/>
    </source>
</evidence>
<dbReference type="GO" id="GO:0003743">
    <property type="term" value="F:translation initiation factor activity"/>
    <property type="evidence" value="ECO:0007669"/>
    <property type="project" value="InterPro"/>
</dbReference>
<feature type="compositionally biased region" description="Polar residues" evidence="1">
    <location>
        <begin position="280"/>
        <end position="289"/>
    </location>
</feature>
<name>A0AAE1IVG1_9FABA</name>
<gene>
    <name evidence="2" type="ORF">QN277_004949</name>
</gene>
<feature type="compositionally biased region" description="Basic and acidic residues" evidence="1">
    <location>
        <begin position="178"/>
        <end position="203"/>
    </location>
</feature>
<feature type="compositionally biased region" description="Basic and acidic residues" evidence="1">
    <location>
        <begin position="304"/>
        <end position="341"/>
    </location>
</feature>
<proteinExistence type="predicted"/>
<protein>
    <recommendedName>
        <fullName evidence="4">Eukaryotic translation initiation factor 4B3-like</fullName>
    </recommendedName>
</protein>
<evidence type="ECO:0000313" key="2">
    <source>
        <dbReference type="EMBL" id="KAK4258507.1"/>
    </source>
</evidence>
<feature type="compositionally biased region" description="Low complexity" evidence="1">
    <location>
        <begin position="127"/>
        <end position="136"/>
    </location>
</feature>
<evidence type="ECO:0000313" key="3">
    <source>
        <dbReference type="Proteomes" id="UP001293593"/>
    </source>
</evidence>
<dbReference type="AlphaFoldDB" id="A0AAE1IVG1"/>
<accession>A0AAE1IVG1</accession>
<organism evidence="2 3">
    <name type="scientific">Acacia crassicarpa</name>
    <name type="common">northern wattle</name>
    <dbReference type="NCBI Taxonomy" id="499986"/>
    <lineage>
        <taxon>Eukaryota</taxon>
        <taxon>Viridiplantae</taxon>
        <taxon>Streptophyta</taxon>
        <taxon>Embryophyta</taxon>
        <taxon>Tracheophyta</taxon>
        <taxon>Spermatophyta</taxon>
        <taxon>Magnoliopsida</taxon>
        <taxon>eudicotyledons</taxon>
        <taxon>Gunneridae</taxon>
        <taxon>Pentapetalae</taxon>
        <taxon>rosids</taxon>
        <taxon>fabids</taxon>
        <taxon>Fabales</taxon>
        <taxon>Fabaceae</taxon>
        <taxon>Caesalpinioideae</taxon>
        <taxon>mimosoid clade</taxon>
        <taxon>Acacieae</taxon>
        <taxon>Acacia</taxon>
    </lineage>
</organism>
<dbReference type="PANTHER" id="PTHR32091:SF17">
    <property type="entry name" value="EUKARYOTIC TRANSLATION INITIATION FACTOR 4B3"/>
    <property type="match status" value="1"/>
</dbReference>
<dbReference type="GO" id="GO:0003729">
    <property type="term" value="F:mRNA binding"/>
    <property type="evidence" value="ECO:0007669"/>
    <property type="project" value="TreeGrafter"/>
</dbReference>
<dbReference type="EMBL" id="JAWXYG010000011">
    <property type="protein sequence ID" value="KAK4258507.1"/>
    <property type="molecule type" value="Genomic_DNA"/>
</dbReference>
<dbReference type="InterPro" id="IPR010433">
    <property type="entry name" value="EIF-4B_pln"/>
</dbReference>